<dbReference type="Proteomes" id="UP000051166">
    <property type="component" value="Unassembled WGS sequence"/>
</dbReference>
<evidence type="ECO:0000256" key="3">
    <source>
        <dbReference type="ARBA" id="ARBA00022630"/>
    </source>
</evidence>
<dbReference type="Gene3D" id="3.30.43.10">
    <property type="entry name" value="Uridine Diphospho-n-acetylenolpyruvylglucosamine Reductase, domain 2"/>
    <property type="match status" value="1"/>
</dbReference>
<evidence type="ECO:0000259" key="6">
    <source>
        <dbReference type="PROSITE" id="PS51387"/>
    </source>
</evidence>
<dbReference type="Gene3D" id="3.30.465.10">
    <property type="match status" value="1"/>
</dbReference>
<comment type="cofactor">
    <cofactor evidence="1">
        <name>FAD</name>
        <dbReference type="ChEBI" id="CHEBI:57692"/>
    </cofactor>
</comment>
<dbReference type="PROSITE" id="PS51387">
    <property type="entry name" value="FAD_PCMH"/>
    <property type="match status" value="1"/>
</dbReference>
<name>A0A0R1V6S1_9LACO</name>
<dbReference type="Pfam" id="PF01565">
    <property type="entry name" value="FAD_binding_4"/>
    <property type="match status" value="1"/>
</dbReference>
<dbReference type="PANTHER" id="PTHR42973:SF39">
    <property type="entry name" value="FAD-BINDING PCMH-TYPE DOMAIN-CONTAINING PROTEIN"/>
    <property type="match status" value="1"/>
</dbReference>
<organism evidence="7 8">
    <name type="scientific">Liquorilactobacillus satsumensis DSM 16230 = JCM 12392</name>
    <dbReference type="NCBI Taxonomy" id="1423801"/>
    <lineage>
        <taxon>Bacteria</taxon>
        <taxon>Bacillati</taxon>
        <taxon>Bacillota</taxon>
        <taxon>Bacilli</taxon>
        <taxon>Lactobacillales</taxon>
        <taxon>Lactobacillaceae</taxon>
        <taxon>Liquorilactobacillus</taxon>
    </lineage>
</organism>
<dbReference type="AlphaFoldDB" id="A0A0R1V6S1"/>
<dbReference type="GeneID" id="98307801"/>
<dbReference type="EMBL" id="AZFQ01000034">
    <property type="protein sequence ID" value="KRL99080.1"/>
    <property type="molecule type" value="Genomic_DNA"/>
</dbReference>
<evidence type="ECO:0000256" key="1">
    <source>
        <dbReference type="ARBA" id="ARBA00001974"/>
    </source>
</evidence>
<dbReference type="STRING" id="1423801.FD50_GL000357"/>
<dbReference type="PATRIC" id="fig|1423801.4.peg.364"/>
<dbReference type="GO" id="GO:0016491">
    <property type="term" value="F:oxidoreductase activity"/>
    <property type="evidence" value="ECO:0007669"/>
    <property type="project" value="UniProtKB-KW"/>
</dbReference>
<comment type="caution">
    <text evidence="7">The sequence shown here is derived from an EMBL/GenBank/DDBJ whole genome shotgun (WGS) entry which is preliminary data.</text>
</comment>
<dbReference type="OrthoDB" id="545125at2"/>
<comment type="similarity">
    <text evidence="2">Belongs to the oxygen-dependent FAD-linked oxidoreductase family.</text>
</comment>
<evidence type="ECO:0000313" key="7">
    <source>
        <dbReference type="EMBL" id="KRL99080.1"/>
    </source>
</evidence>
<proteinExistence type="inferred from homology"/>
<keyword evidence="3" id="KW-0285">Flavoprotein</keyword>
<gene>
    <name evidence="7" type="ORF">FD50_GL000357</name>
</gene>
<dbReference type="InterPro" id="IPR016167">
    <property type="entry name" value="FAD-bd_PCMH_sub1"/>
</dbReference>
<dbReference type="InterPro" id="IPR016166">
    <property type="entry name" value="FAD-bd_PCMH"/>
</dbReference>
<dbReference type="InterPro" id="IPR050416">
    <property type="entry name" value="FAD-linked_Oxidoreductase"/>
</dbReference>
<reference evidence="7 8" key="1">
    <citation type="journal article" date="2015" name="Genome Announc.">
        <title>Expanding the biotechnology potential of lactobacilli through comparative genomics of 213 strains and associated genera.</title>
        <authorList>
            <person name="Sun Z."/>
            <person name="Harris H.M."/>
            <person name="McCann A."/>
            <person name="Guo C."/>
            <person name="Argimon S."/>
            <person name="Zhang W."/>
            <person name="Yang X."/>
            <person name="Jeffery I.B."/>
            <person name="Cooney J.C."/>
            <person name="Kagawa T.F."/>
            <person name="Liu W."/>
            <person name="Song Y."/>
            <person name="Salvetti E."/>
            <person name="Wrobel A."/>
            <person name="Rasinkangas P."/>
            <person name="Parkhill J."/>
            <person name="Rea M.C."/>
            <person name="O'Sullivan O."/>
            <person name="Ritari J."/>
            <person name="Douillard F.P."/>
            <person name="Paul Ross R."/>
            <person name="Yang R."/>
            <person name="Briner A.E."/>
            <person name="Felis G.E."/>
            <person name="de Vos W.M."/>
            <person name="Barrangou R."/>
            <person name="Klaenhammer T.R."/>
            <person name="Caufield P.W."/>
            <person name="Cui Y."/>
            <person name="Zhang H."/>
            <person name="O'Toole P.W."/>
        </authorList>
    </citation>
    <scope>NUCLEOTIDE SEQUENCE [LARGE SCALE GENOMIC DNA]</scope>
    <source>
        <strain evidence="7 8">DSM 16230</strain>
    </source>
</reference>
<dbReference type="RefSeq" id="WP_056960550.1">
    <property type="nucleotide sequence ID" value="NZ_AZFQ01000034.1"/>
</dbReference>
<keyword evidence="4" id="KW-0274">FAD</keyword>
<evidence type="ECO:0000256" key="5">
    <source>
        <dbReference type="ARBA" id="ARBA00023002"/>
    </source>
</evidence>
<keyword evidence="8" id="KW-1185">Reference proteome</keyword>
<accession>A0A0R1V6S1</accession>
<dbReference type="PANTHER" id="PTHR42973">
    <property type="entry name" value="BINDING OXIDOREDUCTASE, PUTATIVE (AFU_ORTHOLOGUE AFUA_1G17690)-RELATED"/>
    <property type="match status" value="1"/>
</dbReference>
<sequence>MNILQLLPDTLKKIAVVPLDKKYNSVRSNCFRVGSPALVLTATNELQIKETVKFVAYLNKIENRKIPFSVRSGGHGMMMTSVNNGGIILDISQYNHVTIEDSDKGTVRIQAGAVWGDVAQVLSPYQLAISSGDFGDTGVGGLSIFGGIGLMVRKQGLTIDHIIGARLITGTGSALWVDKEHYSDIFWGIRGGGQIGIVTEFLFEAFKIPTNSRGLQTPVVSQEIMYKVKDICCFIKKWQDWVNNSTVKLTSNLMINKNSDKYCRVNAHNLWCEQKSREATDILDKSKLLGPIEEEKTQELSYAKLVKAPHIPHTGQDKMYIKNGLVQNLSEDIISSIVHLLNSSEIMSIEIRSIGGKLNQKSNSFNAWSHRNVKWFIAIWGSVDNDKKINKLVNPLLNKLDGVYGGYSSDISSEENEKIWSPTTLIRLKKLQLKTDPQGIFTCRR</sequence>
<dbReference type="SUPFAM" id="SSF56176">
    <property type="entry name" value="FAD-binding/transporter-associated domain-like"/>
    <property type="match status" value="1"/>
</dbReference>
<dbReference type="InterPro" id="IPR016169">
    <property type="entry name" value="FAD-bd_PCMH_sub2"/>
</dbReference>
<dbReference type="InterPro" id="IPR006094">
    <property type="entry name" value="Oxid_FAD_bind_N"/>
</dbReference>
<dbReference type="GO" id="GO:0071949">
    <property type="term" value="F:FAD binding"/>
    <property type="evidence" value="ECO:0007669"/>
    <property type="project" value="InterPro"/>
</dbReference>
<evidence type="ECO:0000313" key="8">
    <source>
        <dbReference type="Proteomes" id="UP000051166"/>
    </source>
</evidence>
<evidence type="ECO:0000256" key="2">
    <source>
        <dbReference type="ARBA" id="ARBA00005466"/>
    </source>
</evidence>
<evidence type="ECO:0000256" key="4">
    <source>
        <dbReference type="ARBA" id="ARBA00022827"/>
    </source>
</evidence>
<protein>
    <submittedName>
        <fullName evidence="7">FAD FMN-containing dehydrogenase</fullName>
    </submittedName>
</protein>
<feature type="domain" description="FAD-binding PCMH-type" evidence="6">
    <location>
        <begin position="32"/>
        <end position="208"/>
    </location>
</feature>
<keyword evidence="5" id="KW-0560">Oxidoreductase</keyword>
<dbReference type="InterPro" id="IPR036318">
    <property type="entry name" value="FAD-bd_PCMH-like_sf"/>
</dbReference>
<dbReference type="Gene3D" id="3.40.462.20">
    <property type="match status" value="1"/>
</dbReference>